<protein>
    <submittedName>
        <fullName evidence="1">Uncharacterized protein</fullName>
    </submittedName>
</protein>
<dbReference type="AlphaFoldDB" id="A0A0E9WG71"/>
<reference evidence="1" key="2">
    <citation type="journal article" date="2015" name="Fish Shellfish Immunol.">
        <title>Early steps in the European eel (Anguilla anguilla)-Vibrio vulnificus interaction in the gills: Role of the RtxA13 toxin.</title>
        <authorList>
            <person name="Callol A."/>
            <person name="Pajuelo D."/>
            <person name="Ebbesson L."/>
            <person name="Teles M."/>
            <person name="MacKenzie S."/>
            <person name="Amaro C."/>
        </authorList>
    </citation>
    <scope>NUCLEOTIDE SEQUENCE</scope>
</reference>
<dbReference type="EMBL" id="GBXM01019193">
    <property type="protein sequence ID" value="JAH89384.1"/>
    <property type="molecule type" value="Transcribed_RNA"/>
</dbReference>
<evidence type="ECO:0000313" key="1">
    <source>
        <dbReference type="EMBL" id="JAH89384.1"/>
    </source>
</evidence>
<proteinExistence type="predicted"/>
<organism evidence="1">
    <name type="scientific">Anguilla anguilla</name>
    <name type="common">European freshwater eel</name>
    <name type="synonym">Muraena anguilla</name>
    <dbReference type="NCBI Taxonomy" id="7936"/>
    <lineage>
        <taxon>Eukaryota</taxon>
        <taxon>Metazoa</taxon>
        <taxon>Chordata</taxon>
        <taxon>Craniata</taxon>
        <taxon>Vertebrata</taxon>
        <taxon>Euteleostomi</taxon>
        <taxon>Actinopterygii</taxon>
        <taxon>Neopterygii</taxon>
        <taxon>Teleostei</taxon>
        <taxon>Anguilliformes</taxon>
        <taxon>Anguillidae</taxon>
        <taxon>Anguilla</taxon>
    </lineage>
</organism>
<accession>A0A0E9WG71</accession>
<sequence>MQLLQQFKNSFVDMIEHNCSVNDNTFNIVYNVMHGKVPYSYHEFHNYEYENLYIRWDGSPNAFSLLDGQ</sequence>
<reference evidence="1" key="1">
    <citation type="submission" date="2014-11" db="EMBL/GenBank/DDBJ databases">
        <authorList>
            <person name="Amaro Gonzalez C."/>
        </authorList>
    </citation>
    <scope>NUCLEOTIDE SEQUENCE</scope>
</reference>
<name>A0A0E9WG71_ANGAN</name>